<evidence type="ECO:0000256" key="1">
    <source>
        <dbReference type="SAM" id="SignalP"/>
    </source>
</evidence>
<dbReference type="Pfam" id="PF11738">
    <property type="entry name" value="DUF3298"/>
    <property type="match status" value="1"/>
</dbReference>
<keyword evidence="1" id="KW-0732">Signal</keyword>
<dbReference type="InterPro" id="IPR021729">
    <property type="entry name" value="DUF3298"/>
</dbReference>
<organism evidence="3 4">
    <name type="scientific">Halobacillus campisalis</name>
    <dbReference type="NCBI Taxonomy" id="435909"/>
    <lineage>
        <taxon>Bacteria</taxon>
        <taxon>Bacillati</taxon>
        <taxon>Bacillota</taxon>
        <taxon>Bacilli</taxon>
        <taxon>Bacillales</taxon>
        <taxon>Bacillaceae</taxon>
        <taxon>Halobacillus</taxon>
    </lineage>
</organism>
<dbReference type="RefSeq" id="WP_289217122.1">
    <property type="nucleotide sequence ID" value="NZ_JAPVRC010000012.1"/>
</dbReference>
<dbReference type="InterPro" id="IPR037126">
    <property type="entry name" value="PdaC/RsiV-like_sf"/>
</dbReference>
<dbReference type="Gene3D" id="3.30.565.40">
    <property type="entry name" value="Fervidobacterium nodosum Rt17-B1 like"/>
    <property type="match status" value="1"/>
</dbReference>
<feature type="chain" id="PRO_5046439720" evidence="1">
    <location>
        <begin position="21"/>
        <end position="221"/>
    </location>
</feature>
<dbReference type="Gene3D" id="3.90.640.20">
    <property type="entry name" value="Heat-shock cognate protein, ATPase"/>
    <property type="match status" value="1"/>
</dbReference>
<dbReference type="Proteomes" id="UP001596494">
    <property type="component" value="Unassembled WGS sequence"/>
</dbReference>
<accession>A0ABW2K0G5</accession>
<evidence type="ECO:0000313" key="3">
    <source>
        <dbReference type="EMBL" id="MFC7320229.1"/>
    </source>
</evidence>
<evidence type="ECO:0000259" key="2">
    <source>
        <dbReference type="Pfam" id="PF11738"/>
    </source>
</evidence>
<comment type="caution">
    <text evidence="3">The sequence shown here is derived from an EMBL/GenBank/DDBJ whole genome shotgun (WGS) entry which is preliminary data.</text>
</comment>
<feature type="signal peptide" evidence="1">
    <location>
        <begin position="1"/>
        <end position="20"/>
    </location>
</feature>
<gene>
    <name evidence="3" type="ORF">ACFQMN_05015</name>
</gene>
<keyword evidence="4" id="KW-1185">Reference proteome</keyword>
<reference evidence="4" key="1">
    <citation type="journal article" date="2019" name="Int. J. Syst. Evol. Microbiol.">
        <title>The Global Catalogue of Microorganisms (GCM) 10K type strain sequencing project: providing services to taxonomists for standard genome sequencing and annotation.</title>
        <authorList>
            <consortium name="The Broad Institute Genomics Platform"/>
            <consortium name="The Broad Institute Genome Sequencing Center for Infectious Disease"/>
            <person name="Wu L."/>
            <person name="Ma J."/>
        </authorList>
    </citation>
    <scope>NUCLEOTIDE SEQUENCE [LARGE SCALE GENOMIC DNA]</scope>
    <source>
        <strain evidence="4">CCUG 73951</strain>
    </source>
</reference>
<proteinExistence type="predicted"/>
<protein>
    <submittedName>
        <fullName evidence="3">RsiV family protein</fullName>
    </submittedName>
</protein>
<feature type="domain" description="DUF3298" evidence="2">
    <location>
        <begin position="136"/>
        <end position="202"/>
    </location>
</feature>
<dbReference type="EMBL" id="JBHTBY010000004">
    <property type="protein sequence ID" value="MFC7320229.1"/>
    <property type="molecule type" value="Genomic_DNA"/>
</dbReference>
<evidence type="ECO:0000313" key="4">
    <source>
        <dbReference type="Proteomes" id="UP001596494"/>
    </source>
</evidence>
<name>A0ABW2K0G5_9BACI</name>
<sequence>MKKLLLLICLLGLLPTITYADSAYSIRHKDHIRQDYEIHVDFPNFDGLKNKHLEEEVNEEIKSVLEKSINQTQKAGEESVGFPVLYYGESIVVEEEQFYSVVMTANITRGNQYHSTVRSINFENEKDGVFLTLDEVAHLDKLNEQVKKKLVSDPETFNAQGFQGIRKDTAFYIKGKKLTLVFDKYEIASGVFGTPEITIPYDLVEKDKPLHKKTVPVPKVV</sequence>